<feature type="region of interest" description="Disordered" evidence="1">
    <location>
        <begin position="368"/>
        <end position="415"/>
    </location>
</feature>
<name>A0A5B7D474_PORTR</name>
<protein>
    <submittedName>
        <fullName evidence="2">Uncharacterized protein</fullName>
    </submittedName>
</protein>
<feature type="compositionally biased region" description="Polar residues" evidence="1">
    <location>
        <begin position="174"/>
        <end position="185"/>
    </location>
</feature>
<feature type="region of interest" description="Disordered" evidence="1">
    <location>
        <begin position="537"/>
        <end position="646"/>
    </location>
</feature>
<comment type="caution">
    <text evidence="2">The sequence shown here is derived from an EMBL/GenBank/DDBJ whole genome shotgun (WGS) entry which is preliminary data.</text>
</comment>
<feature type="compositionally biased region" description="Polar residues" evidence="1">
    <location>
        <begin position="80"/>
        <end position="90"/>
    </location>
</feature>
<feature type="region of interest" description="Disordered" evidence="1">
    <location>
        <begin position="669"/>
        <end position="706"/>
    </location>
</feature>
<feature type="compositionally biased region" description="Basic and acidic residues" evidence="1">
    <location>
        <begin position="152"/>
        <end position="173"/>
    </location>
</feature>
<gene>
    <name evidence="2" type="ORF">E2C01_008218</name>
</gene>
<evidence type="ECO:0000313" key="2">
    <source>
        <dbReference type="EMBL" id="MPC15426.1"/>
    </source>
</evidence>
<organism evidence="2 3">
    <name type="scientific">Portunus trituberculatus</name>
    <name type="common">Swimming crab</name>
    <name type="synonym">Neptunus trituberculatus</name>
    <dbReference type="NCBI Taxonomy" id="210409"/>
    <lineage>
        <taxon>Eukaryota</taxon>
        <taxon>Metazoa</taxon>
        <taxon>Ecdysozoa</taxon>
        <taxon>Arthropoda</taxon>
        <taxon>Crustacea</taxon>
        <taxon>Multicrustacea</taxon>
        <taxon>Malacostraca</taxon>
        <taxon>Eumalacostraca</taxon>
        <taxon>Eucarida</taxon>
        <taxon>Decapoda</taxon>
        <taxon>Pleocyemata</taxon>
        <taxon>Brachyura</taxon>
        <taxon>Eubrachyura</taxon>
        <taxon>Portunoidea</taxon>
        <taxon>Portunidae</taxon>
        <taxon>Portuninae</taxon>
        <taxon>Portunus</taxon>
    </lineage>
</organism>
<feature type="compositionally biased region" description="Basic and acidic residues" evidence="1">
    <location>
        <begin position="265"/>
        <end position="274"/>
    </location>
</feature>
<keyword evidence="3" id="KW-1185">Reference proteome</keyword>
<feature type="compositionally biased region" description="Polar residues" evidence="1">
    <location>
        <begin position="368"/>
        <end position="395"/>
    </location>
</feature>
<dbReference type="EMBL" id="VSRR010000427">
    <property type="protein sequence ID" value="MPC15426.1"/>
    <property type="molecule type" value="Genomic_DNA"/>
</dbReference>
<feature type="compositionally biased region" description="Basic and acidic residues" evidence="1">
    <location>
        <begin position="396"/>
        <end position="411"/>
    </location>
</feature>
<evidence type="ECO:0000256" key="1">
    <source>
        <dbReference type="SAM" id="MobiDB-lite"/>
    </source>
</evidence>
<feature type="region of interest" description="Disordered" evidence="1">
    <location>
        <begin position="210"/>
        <end position="290"/>
    </location>
</feature>
<sequence>MSPSKQSVFVPDTPEASLKREKFRFNAVIEKYIALAHGLPPSPNISSQLQRDRPPTTPLEKQRTSTGKTTKKSKAVAQPLRQSLNNVPHTPSLSIEEEIVQEVEESLLKRKEELGLPADYVCKEVMKYNPKCYGHHSARKNTTHNSPTPPKRNKESSRYLKKSDGKMLEDATHSQKLVSQSQTKTLKQKTEEVNELDTDVILGSPELKMKKVTKTSEDSSKKLEVIKSKSPNQRAKERRKYLNIDAKQISGDKTKTPRKNTRGKKSSDERERKNQSIKTKSIGKATAGNTEKEGNAAMACDLKLADKGKPLKEERCSKLLDAMKKAAFVELSNGAQIVDMVQEQNHIFCLFDNLDILHLNISQENEEASQTVRNNAGTSRTSTSSEHQNGRMPTNENRKEIEKEQTVRREIGTTASGQQSVIECANKKRIKAKSEQVVRSHPAKEKISESELQIANKHTLKQKTVTAQEKQKTRLPVNKYEPPVEPQESKKHTVTETTGIPTVTSITAAAQQIVKIKKITVPVKQISKTKAIQDEQTNGIHNNLQEKADTAQQSSRTSNNKIKEKKKQQTVLPQDIYHIGKTKDNQNPKTHPSESENVAHRKPHSTVSCIKEKRDTQQEQQVRKQGTMKKTKVHQSASEVHKKVPKKRKIGVMAKGSDSAKVLESVPISPKSCDIPNTGMEISDALSPRNASHSSADSSDQLTGNGLSKKRKFDYLRFLGSDDEDSDWSTISHEDENDSFEELNVKKKKKKGSELFNKKTSKRPNKSSQKADDDDEDIIILKSFWPPPANNENNSNIASTANENHIQTSKSSQKEPSPLKNLMTKRTLERHQKNSFSERAAKRQVARYLQRKMEVTATADQSTEEELRFHDTWSLLCPPPVQQSFSYLTSRTRMTPQGSQLRVCLLSICAVLVLVSYFEFSFNCCVHLT</sequence>
<feature type="region of interest" description="Disordered" evidence="1">
    <location>
        <begin position="723"/>
        <end position="773"/>
    </location>
</feature>
<feature type="region of interest" description="Disordered" evidence="1">
    <location>
        <begin position="38"/>
        <end position="90"/>
    </location>
</feature>
<dbReference type="AlphaFoldDB" id="A0A5B7D474"/>
<dbReference type="Proteomes" id="UP000324222">
    <property type="component" value="Unassembled WGS sequence"/>
</dbReference>
<accession>A0A5B7D474</accession>
<feature type="compositionally biased region" description="Basic and acidic residues" evidence="1">
    <location>
        <begin position="214"/>
        <end position="227"/>
    </location>
</feature>
<feature type="region of interest" description="Disordered" evidence="1">
    <location>
        <begin position="135"/>
        <end position="192"/>
    </location>
</feature>
<reference evidence="2 3" key="1">
    <citation type="submission" date="2019-05" db="EMBL/GenBank/DDBJ databases">
        <title>Another draft genome of Portunus trituberculatus and its Hox gene families provides insights of decapod evolution.</title>
        <authorList>
            <person name="Jeong J.-H."/>
            <person name="Song I."/>
            <person name="Kim S."/>
            <person name="Choi T."/>
            <person name="Kim D."/>
            <person name="Ryu S."/>
            <person name="Kim W."/>
        </authorList>
    </citation>
    <scope>NUCLEOTIDE SEQUENCE [LARGE SCALE GENOMIC DNA]</scope>
    <source>
        <tissue evidence="2">Muscle</tissue>
    </source>
</reference>
<feature type="compositionally biased region" description="Polar residues" evidence="1">
    <location>
        <begin position="689"/>
        <end position="706"/>
    </location>
</feature>
<proteinExistence type="predicted"/>
<evidence type="ECO:0000313" key="3">
    <source>
        <dbReference type="Proteomes" id="UP000324222"/>
    </source>
</evidence>
<feature type="compositionally biased region" description="Polar residues" evidence="1">
    <location>
        <begin position="550"/>
        <end position="560"/>
    </location>
</feature>
<feature type="compositionally biased region" description="Basic and acidic residues" evidence="1">
    <location>
        <begin position="581"/>
        <end position="599"/>
    </location>
</feature>